<protein>
    <submittedName>
        <fullName evidence="2">Putative DNA-binding protein</fullName>
    </submittedName>
</protein>
<dbReference type="EMBL" id="KY780159">
    <property type="protein sequence ID" value="ARM37797.1"/>
    <property type="molecule type" value="Genomic_DNA"/>
</dbReference>
<evidence type="ECO:0000313" key="2">
    <source>
        <dbReference type="EMBL" id="ARM37797.1"/>
    </source>
</evidence>
<dbReference type="InterPro" id="IPR007527">
    <property type="entry name" value="Znf_SWIM"/>
</dbReference>
<dbReference type="KEGG" id="vg:37273733"/>
<sequence length="65" mass="7418">MNVYETSYGKIITCEFKSQSGSGYHYTRAVVTKYGVKLTCDCEGFAMKGKCRHTEILERLINNDE</sequence>
<dbReference type="OrthoDB" id="40929at10239"/>
<reference evidence="2" key="1">
    <citation type="journal article" date="2017" name="J. Virol.">
        <title>A novel type of polyhedral viruses infecting hyperthermophilic archaea.</title>
        <authorList>
            <person name="Liu Y."/>
            <person name="Ishino S."/>
            <person name="Ishino Y."/>
            <person name="Pehau-Arnaudet G."/>
            <person name="Krupovic M."/>
            <person name="Prangishvili D."/>
        </authorList>
    </citation>
    <scope>NUCLEOTIDE SEQUENCE [LARGE SCALE GENOMIC DNA]</scope>
    <source>
        <strain evidence="2">S14</strain>
    </source>
</reference>
<evidence type="ECO:0000313" key="3">
    <source>
        <dbReference type="Proteomes" id="UP000224527"/>
    </source>
</evidence>
<dbReference type="Proteomes" id="UP000224527">
    <property type="component" value="Segment"/>
</dbReference>
<accession>A0A1W6I157</accession>
<dbReference type="GeneID" id="37273733"/>
<evidence type="ECO:0000259" key="1">
    <source>
        <dbReference type="PROSITE" id="PS50966"/>
    </source>
</evidence>
<proteinExistence type="predicted"/>
<dbReference type="GO" id="GO:0003677">
    <property type="term" value="F:DNA binding"/>
    <property type="evidence" value="ECO:0007669"/>
    <property type="project" value="UniProtKB-KW"/>
</dbReference>
<organism evidence="2">
    <name type="scientific">Sulfolobus polyhedral virus 1</name>
    <name type="common">SPV1</name>
    <dbReference type="NCBI Taxonomy" id="1982658"/>
    <lineage>
        <taxon>Viruses</taxon>
        <taxon>Viruses incertae sedis</taxon>
        <taxon>Portogloboviridae</taxon>
        <taxon>Alphaportoglobovirus</taxon>
        <taxon>Alphaportoglobovirus beppuense</taxon>
        <taxon>Sulfolobus alphaportoglobovirus 1</taxon>
    </lineage>
</organism>
<organismHost>
    <name type="scientific">Sulfolobus</name>
    <dbReference type="NCBI Taxonomy" id="2284"/>
</organismHost>
<dbReference type="PROSITE" id="PS50966">
    <property type="entry name" value="ZF_SWIM"/>
    <property type="match status" value="1"/>
</dbReference>
<keyword evidence="2" id="KW-0238">DNA-binding</keyword>
<dbReference type="RefSeq" id="YP_009497862.1">
    <property type="nucleotide sequence ID" value="NC_038017.1"/>
</dbReference>
<dbReference type="GO" id="GO:0008270">
    <property type="term" value="F:zinc ion binding"/>
    <property type="evidence" value="ECO:0007669"/>
    <property type="project" value="InterPro"/>
</dbReference>
<name>A0A1W6I157_SPV1</name>
<keyword evidence="3" id="KW-1185">Reference proteome</keyword>
<feature type="domain" description="SWIM-type" evidence="1">
    <location>
        <begin position="26"/>
        <end position="62"/>
    </location>
</feature>